<evidence type="ECO:0000256" key="2">
    <source>
        <dbReference type="ARBA" id="ARBA00008017"/>
    </source>
</evidence>
<dbReference type="PANTHER" id="PTHR30460">
    <property type="entry name" value="MODERATE CONDUCTANCE MECHANOSENSITIVE CHANNEL YBIO"/>
    <property type="match status" value="1"/>
</dbReference>
<dbReference type="InterPro" id="IPR011014">
    <property type="entry name" value="MscS_channel_TM-2"/>
</dbReference>
<comment type="subcellular location">
    <subcellularLocation>
        <location evidence="1">Cell membrane</location>
        <topology evidence="1">Multi-pass membrane protein</topology>
    </subcellularLocation>
</comment>
<dbReference type="Gene3D" id="1.10.287.1260">
    <property type="match status" value="1"/>
</dbReference>
<dbReference type="InterPro" id="IPR011066">
    <property type="entry name" value="MscS_channel_C_sf"/>
</dbReference>
<feature type="transmembrane region" description="Helical" evidence="7">
    <location>
        <begin position="520"/>
        <end position="538"/>
    </location>
</feature>
<keyword evidence="6 7" id="KW-0472">Membrane</keyword>
<accession>A0A8J8MUT3</accession>
<feature type="transmembrane region" description="Helical" evidence="7">
    <location>
        <begin position="166"/>
        <end position="193"/>
    </location>
</feature>
<feature type="domain" description="Mechanosensitive ion channel MscS" evidence="9">
    <location>
        <begin position="541"/>
        <end position="605"/>
    </location>
</feature>
<keyword evidence="8" id="KW-0732">Signal</keyword>
<dbReference type="PANTHER" id="PTHR30460:SF0">
    <property type="entry name" value="MODERATE CONDUCTANCE MECHANOSENSITIVE CHANNEL YBIO"/>
    <property type="match status" value="1"/>
</dbReference>
<evidence type="ECO:0000256" key="4">
    <source>
        <dbReference type="ARBA" id="ARBA00022692"/>
    </source>
</evidence>
<evidence type="ECO:0000259" key="9">
    <source>
        <dbReference type="Pfam" id="PF00924"/>
    </source>
</evidence>
<dbReference type="Gene3D" id="3.30.70.100">
    <property type="match status" value="1"/>
</dbReference>
<feature type="chain" id="PRO_5035276555" evidence="8">
    <location>
        <begin position="22"/>
        <end position="738"/>
    </location>
</feature>
<evidence type="ECO:0000256" key="1">
    <source>
        <dbReference type="ARBA" id="ARBA00004651"/>
    </source>
</evidence>
<dbReference type="SUPFAM" id="SSF82861">
    <property type="entry name" value="Mechanosensitive channel protein MscS (YggB), transmembrane region"/>
    <property type="match status" value="1"/>
</dbReference>
<feature type="transmembrane region" description="Helical" evidence="7">
    <location>
        <begin position="407"/>
        <end position="428"/>
    </location>
</feature>
<feature type="transmembrane region" description="Helical" evidence="7">
    <location>
        <begin position="124"/>
        <end position="145"/>
    </location>
</feature>
<dbReference type="Pfam" id="PF21082">
    <property type="entry name" value="MS_channel_3rd"/>
    <property type="match status" value="1"/>
</dbReference>
<dbReference type="Gene3D" id="2.30.30.60">
    <property type="match status" value="1"/>
</dbReference>
<dbReference type="KEGG" id="fap:GR316_11400"/>
<dbReference type="Pfam" id="PF00924">
    <property type="entry name" value="MS_channel_2nd"/>
    <property type="match status" value="1"/>
</dbReference>
<dbReference type="InterPro" id="IPR049278">
    <property type="entry name" value="MS_channel_C"/>
</dbReference>
<feature type="transmembrane region" description="Helical" evidence="7">
    <location>
        <begin position="330"/>
        <end position="347"/>
    </location>
</feature>
<proteinExistence type="inferred from homology"/>
<feature type="transmembrane region" description="Helical" evidence="7">
    <location>
        <begin position="448"/>
        <end position="472"/>
    </location>
</feature>
<keyword evidence="13" id="KW-1185">Reference proteome</keyword>
<evidence type="ECO:0000313" key="12">
    <source>
        <dbReference type="EMBL" id="QUS36816.1"/>
    </source>
</evidence>
<evidence type="ECO:0000256" key="7">
    <source>
        <dbReference type="SAM" id="Phobius"/>
    </source>
</evidence>
<name>A0A8J8MUT3_9RHOB</name>
<dbReference type="InterPro" id="IPR045276">
    <property type="entry name" value="YbiO_bact"/>
</dbReference>
<feature type="domain" description="Mechanosensitive ion channel MscS C-terminal" evidence="10">
    <location>
        <begin position="613"/>
        <end position="698"/>
    </location>
</feature>
<feature type="transmembrane region" description="Helical" evidence="7">
    <location>
        <begin position="244"/>
        <end position="262"/>
    </location>
</feature>
<dbReference type="GO" id="GO:0008381">
    <property type="term" value="F:mechanosensitive monoatomic ion channel activity"/>
    <property type="evidence" value="ECO:0007669"/>
    <property type="project" value="InterPro"/>
</dbReference>
<feature type="transmembrane region" description="Helical" evidence="7">
    <location>
        <begin position="205"/>
        <end position="223"/>
    </location>
</feature>
<dbReference type="InterPro" id="IPR023408">
    <property type="entry name" value="MscS_beta-dom_sf"/>
</dbReference>
<sequence length="738" mass="79073">MFLRTFFAALLIAVLPLGGIAQEAATSETSSISSDEAVQRLLDVLNDDTARAALTERLQAAEDDTTGTDEEEQLPPALAQQVAASTATAGKEFLSEMRRVWGELTDSIGVLGDLEDSSAFRADAIQLLLTILTTIVIGMVLLRGANAVAGRHSPPPTAGFWLRVRATVILTLLRAVSVVLAWAVGYLLASFVFSRTGAPTTAQTLYLNAFLLFGGVRIVLRAINSPNADLEPTLSVLAPGAQEVIYRQLVLISGVAIQGFLFVQPLTRDWLGYSAVRPMRTLIATVALVLGFIAIRRIANALDKARGDRVLGDSSAGSAVAAGAQHAWRAVWPALATIYIFYSWFIIVTRPELISSVVLRGTLFTIGAVLLLLIGMRLLRSSSQINLRIPEFLSAVSPALGPRVNTVVMILSWVAAAFLILFALSLALSGWGWVSANMLQDPVTQVAIWRILSALMIALIAAMIWAAVDAWIEYRLAHGIGGQDPTNRTKTLLSLFRNGFTIAIVILATMITLSQIGINIAPLLAGAGVIGLAIGFGAQKLVQDVITGVFIQLENAINVGDVVAVGSVSGGVEKVNIRTVRLRSLDGSVHIVPFSSVDTVTNMTRDFGAHLAEIGVAYDTDIEAAKAALQEAYDRLMKEPEQAEFVTQPFEMQGVISFGDNAVVIRCRVLTLPGKHWGVGRRFNQLVKEVFDERGIEIPFPQRTLHVSPEMAKVISMSSAAPAIEGTLAASADDPPQD</sequence>
<keyword evidence="3" id="KW-1003">Cell membrane</keyword>
<dbReference type="SUPFAM" id="SSF50182">
    <property type="entry name" value="Sm-like ribonucleoproteins"/>
    <property type="match status" value="1"/>
</dbReference>
<evidence type="ECO:0000256" key="5">
    <source>
        <dbReference type="ARBA" id="ARBA00022989"/>
    </source>
</evidence>
<feature type="transmembrane region" description="Helical" evidence="7">
    <location>
        <begin position="492"/>
        <end position="514"/>
    </location>
</feature>
<feature type="transmembrane region" description="Helical" evidence="7">
    <location>
        <begin position="353"/>
        <end position="379"/>
    </location>
</feature>
<dbReference type="Proteomes" id="UP000679284">
    <property type="component" value="Chromosome"/>
</dbReference>
<dbReference type="GO" id="GO:0005886">
    <property type="term" value="C:plasma membrane"/>
    <property type="evidence" value="ECO:0007669"/>
    <property type="project" value="UniProtKB-SubCell"/>
</dbReference>
<dbReference type="InterPro" id="IPR049142">
    <property type="entry name" value="MS_channel_1st"/>
</dbReference>
<dbReference type="SUPFAM" id="SSF82689">
    <property type="entry name" value="Mechanosensitive channel protein MscS (YggB), C-terminal domain"/>
    <property type="match status" value="1"/>
</dbReference>
<reference evidence="12" key="1">
    <citation type="submission" date="2020-01" db="EMBL/GenBank/DDBJ databases">
        <authorList>
            <person name="Yang Y."/>
            <person name="Kwon Y.M."/>
        </authorList>
    </citation>
    <scope>NUCLEOTIDE SEQUENCE</scope>
    <source>
        <strain evidence="12">PG104</strain>
    </source>
</reference>
<gene>
    <name evidence="12" type="ORF">GR316_11400</name>
</gene>
<evidence type="ECO:0000259" key="10">
    <source>
        <dbReference type="Pfam" id="PF21082"/>
    </source>
</evidence>
<keyword evidence="4 7" id="KW-0812">Transmembrane</keyword>
<dbReference type="EMBL" id="CP047289">
    <property type="protein sequence ID" value="QUS36816.1"/>
    <property type="molecule type" value="Genomic_DNA"/>
</dbReference>
<dbReference type="Pfam" id="PF21088">
    <property type="entry name" value="MS_channel_1st"/>
    <property type="match status" value="1"/>
</dbReference>
<evidence type="ECO:0000256" key="3">
    <source>
        <dbReference type="ARBA" id="ARBA00022475"/>
    </source>
</evidence>
<comment type="similarity">
    <text evidence="2">Belongs to the MscS (TC 1.A.23) family.</text>
</comment>
<feature type="transmembrane region" description="Helical" evidence="7">
    <location>
        <begin position="282"/>
        <end position="299"/>
    </location>
</feature>
<dbReference type="AlphaFoldDB" id="A0A8J8MUT3"/>
<evidence type="ECO:0000256" key="8">
    <source>
        <dbReference type="SAM" id="SignalP"/>
    </source>
</evidence>
<dbReference type="InterPro" id="IPR006685">
    <property type="entry name" value="MscS_channel_2nd"/>
</dbReference>
<protein>
    <submittedName>
        <fullName evidence="12">Mechanosensitive ion channel</fullName>
    </submittedName>
</protein>
<organism evidence="12 13">
    <name type="scientific">Falsirhodobacter algicola</name>
    <dbReference type="NCBI Taxonomy" id="2692330"/>
    <lineage>
        <taxon>Bacteria</taxon>
        <taxon>Pseudomonadati</taxon>
        <taxon>Pseudomonadota</taxon>
        <taxon>Alphaproteobacteria</taxon>
        <taxon>Rhodobacterales</taxon>
        <taxon>Paracoccaceae</taxon>
        <taxon>Falsirhodobacter</taxon>
    </lineage>
</organism>
<evidence type="ECO:0000313" key="13">
    <source>
        <dbReference type="Proteomes" id="UP000679284"/>
    </source>
</evidence>
<dbReference type="RefSeq" id="WP_211784036.1">
    <property type="nucleotide sequence ID" value="NZ_CP047289.1"/>
</dbReference>
<evidence type="ECO:0000256" key="6">
    <source>
        <dbReference type="ARBA" id="ARBA00023136"/>
    </source>
</evidence>
<feature type="domain" description="Mechanosensitive ion channel transmembrane helices 2/3" evidence="11">
    <location>
        <begin position="500"/>
        <end position="539"/>
    </location>
</feature>
<keyword evidence="5 7" id="KW-1133">Transmembrane helix</keyword>
<feature type="signal peptide" evidence="8">
    <location>
        <begin position="1"/>
        <end position="21"/>
    </location>
</feature>
<evidence type="ECO:0000259" key="11">
    <source>
        <dbReference type="Pfam" id="PF21088"/>
    </source>
</evidence>
<dbReference type="InterPro" id="IPR010920">
    <property type="entry name" value="LSM_dom_sf"/>
</dbReference>